<gene>
    <name evidence="1" type="ORF">SAMN02745206_02829</name>
</gene>
<dbReference type="RefSeq" id="WP_073040575.1">
    <property type="nucleotide sequence ID" value="NZ_FQVB01000030.1"/>
</dbReference>
<sequence>MSRVQQLIDRIVDRVNINLREPAFDVGPYVREIIPVDQFVKFYAFYGLTPHYPLHFSFAHSSLAGSYFLGRCTVEHAVLYKSDIRGDELKRKGTLFEHKGIRIPLHEDEEIRIRDSFLIKTLVHNNSHDPESPEEFQIRNTVAMHYANIHGAPVEGCFIGPFATVDLTTVHDCVIGAFSYVQTGELNHREVPAGTIWIRADGAFEFRYNYADEALARYVSVKPGEVPTGILMDFVEARKGEFQEVFESVGCCRGLEIPEGASVSPYSVVKGESTIGRNVLVAQRAYLNGARMGPGANAQENCYIVDSTLEGFNVTAHGGKIVGAHLGEKVFVGFNSFVRGTDRAPLKVGAGCIVMPHTLIDLEEPLEIPEGRIVWGLVRNAADLEENSVSAEELSRVDGEFSRGRMVFKGKGETFVQAFRHRIQHILEENGAYYDGTAGLGHAQKGQNMVFNIIQPYPDGDLKGMVPTIDIRP</sequence>
<proteinExistence type="predicted"/>
<accession>A0A1M5F9Q9</accession>
<name>A0A1M5F9Q9_9BACT</name>
<dbReference type="InterPro" id="IPR011004">
    <property type="entry name" value="Trimer_LpxA-like_sf"/>
</dbReference>
<dbReference type="Pfam" id="PF18776">
    <property type="entry name" value="Hexapep_loop"/>
    <property type="match status" value="1"/>
</dbReference>
<dbReference type="GO" id="GO:0016740">
    <property type="term" value="F:transferase activity"/>
    <property type="evidence" value="ECO:0007669"/>
    <property type="project" value="UniProtKB-KW"/>
</dbReference>
<keyword evidence="2" id="KW-1185">Reference proteome</keyword>
<evidence type="ECO:0000313" key="2">
    <source>
        <dbReference type="Proteomes" id="UP000184076"/>
    </source>
</evidence>
<dbReference type="Proteomes" id="UP000184076">
    <property type="component" value="Unassembled WGS sequence"/>
</dbReference>
<dbReference type="OrthoDB" id="5441734at2"/>
<dbReference type="AlphaFoldDB" id="A0A1M5F9Q9"/>
<dbReference type="SUPFAM" id="SSF51161">
    <property type="entry name" value="Trimeric LpxA-like enzymes"/>
    <property type="match status" value="1"/>
</dbReference>
<dbReference type="STRING" id="1121391.SAMN02745206_02829"/>
<dbReference type="InterPro" id="IPR040730">
    <property type="entry name" value="Hexapep_loop"/>
</dbReference>
<dbReference type="Gene3D" id="2.160.10.10">
    <property type="entry name" value="Hexapeptide repeat proteins"/>
    <property type="match status" value="2"/>
</dbReference>
<reference evidence="2" key="1">
    <citation type="submission" date="2016-11" db="EMBL/GenBank/DDBJ databases">
        <authorList>
            <person name="Varghese N."/>
            <person name="Submissions S."/>
        </authorList>
    </citation>
    <scope>NUCLEOTIDE SEQUENCE [LARGE SCALE GENOMIC DNA]</scope>
    <source>
        <strain evidence="2">DSM 9756</strain>
    </source>
</reference>
<dbReference type="EMBL" id="FQVB01000030">
    <property type="protein sequence ID" value="SHF87801.1"/>
    <property type="molecule type" value="Genomic_DNA"/>
</dbReference>
<organism evidence="1 2">
    <name type="scientific">Desulfacinum infernum DSM 9756</name>
    <dbReference type="NCBI Taxonomy" id="1121391"/>
    <lineage>
        <taxon>Bacteria</taxon>
        <taxon>Pseudomonadati</taxon>
        <taxon>Thermodesulfobacteriota</taxon>
        <taxon>Syntrophobacteria</taxon>
        <taxon>Syntrophobacterales</taxon>
        <taxon>Syntrophobacteraceae</taxon>
        <taxon>Desulfacinum</taxon>
    </lineage>
</organism>
<keyword evidence="1" id="KW-0808">Transferase</keyword>
<evidence type="ECO:0000313" key="1">
    <source>
        <dbReference type="EMBL" id="SHF87801.1"/>
    </source>
</evidence>
<protein>
    <submittedName>
        <fullName evidence="1">Carbonic anhydrase or acetyltransferase, isoleucine patch superfamily</fullName>
    </submittedName>
</protein>